<sequence length="542" mass="59079">MGILPKIILLFLRLSVLAVLAQSNSERLTVNTTSGVFQGVLTSNGTEHWLGIPFAHPPVGSLRFKAPVPITTVPEGIRNASAFGDACPQLPATLGAPMSENCLYLNVWRPNGTSPDAKLPVLAYIYGGQWTSGAASIHTYDPTRLISRSVEIGKPFIYVNFNYRINTFGFLASSHVAPEDLNNGLHDQRLALGFIQDNIAFFGGDPDKVTIWGQSAGAGGVLAHIVFPARRTLFRAGMADSPTGPFKSAPYAFQYDEPGKPFARLVANVGCPMSSESVSCLQNVPFETLLNVSNEMVSSTLNTQLWEPAVGPPGSFVEERASAKISSGNFLRVPFLAGTNLNEGTRFSVSLLGDAHLGMTEDQALDTFIGKLILDNRTLTSDVLARINEVYPANDPANNAPFNTGDSLFDRASAFYGDNMFLAPRRFFFDRAASLQPLFAYHFREFIPGNNVTFGVAHASELALLYGPVPTAVEDEFANMMLDFYINFISDMDPGPSWPRFTGEGKKVLQLMRNNITAIDDDFNSAMTNFLNSPEVLNEFEK</sequence>
<dbReference type="OrthoDB" id="408631at2759"/>
<dbReference type="InterPro" id="IPR019826">
    <property type="entry name" value="Carboxylesterase_B_AS"/>
</dbReference>
<dbReference type="PANTHER" id="PTHR11559">
    <property type="entry name" value="CARBOXYLESTERASE"/>
    <property type="match status" value="1"/>
</dbReference>
<evidence type="ECO:0000256" key="1">
    <source>
        <dbReference type="ARBA" id="ARBA00005964"/>
    </source>
</evidence>
<dbReference type="SUPFAM" id="SSF53474">
    <property type="entry name" value="alpha/beta-Hydrolases"/>
    <property type="match status" value="1"/>
</dbReference>
<proteinExistence type="inferred from homology"/>
<dbReference type="EMBL" id="LNZH02000210">
    <property type="protein sequence ID" value="OCB85338.1"/>
    <property type="molecule type" value="Genomic_DNA"/>
</dbReference>
<evidence type="ECO:0000313" key="5">
    <source>
        <dbReference type="EMBL" id="OCB85338.1"/>
    </source>
</evidence>
<feature type="chain" id="PRO_5040533827" description="Carboxylic ester hydrolase" evidence="3">
    <location>
        <begin position="22"/>
        <end position="542"/>
    </location>
</feature>
<dbReference type="AlphaFoldDB" id="A0A9Q5N5T5"/>
<organism evidence="5 6">
    <name type="scientific">Sanghuangporus baumii</name>
    <name type="common">Phellinus baumii</name>
    <dbReference type="NCBI Taxonomy" id="108892"/>
    <lineage>
        <taxon>Eukaryota</taxon>
        <taxon>Fungi</taxon>
        <taxon>Dikarya</taxon>
        <taxon>Basidiomycota</taxon>
        <taxon>Agaricomycotina</taxon>
        <taxon>Agaricomycetes</taxon>
        <taxon>Hymenochaetales</taxon>
        <taxon>Hymenochaetaceae</taxon>
        <taxon>Sanghuangporus</taxon>
    </lineage>
</organism>
<dbReference type="Gene3D" id="3.40.50.1820">
    <property type="entry name" value="alpha/beta hydrolase"/>
    <property type="match status" value="1"/>
</dbReference>
<dbReference type="InterPro" id="IPR002018">
    <property type="entry name" value="CarbesteraseB"/>
</dbReference>
<dbReference type="Pfam" id="PF00135">
    <property type="entry name" value="COesterase"/>
    <property type="match status" value="1"/>
</dbReference>
<reference evidence="5" key="1">
    <citation type="submission" date="2016-06" db="EMBL/GenBank/DDBJ databases">
        <title>Draft Genome sequence of the fungus Inonotus baumii.</title>
        <authorList>
            <person name="Zhu H."/>
            <person name="Lin W."/>
        </authorList>
    </citation>
    <scope>NUCLEOTIDE SEQUENCE</scope>
    <source>
        <strain evidence="5">821</strain>
    </source>
</reference>
<keyword evidence="3" id="KW-0732">Signal</keyword>
<accession>A0A9Q5N5T5</accession>
<evidence type="ECO:0000259" key="4">
    <source>
        <dbReference type="Pfam" id="PF00135"/>
    </source>
</evidence>
<feature type="domain" description="Carboxylesterase type B" evidence="4">
    <location>
        <begin position="29"/>
        <end position="516"/>
    </location>
</feature>
<dbReference type="PROSITE" id="PS00122">
    <property type="entry name" value="CARBOXYLESTERASE_B_1"/>
    <property type="match status" value="1"/>
</dbReference>
<dbReference type="InterPro" id="IPR029058">
    <property type="entry name" value="AB_hydrolase_fold"/>
</dbReference>
<keyword evidence="6" id="KW-1185">Reference proteome</keyword>
<dbReference type="GO" id="GO:0016787">
    <property type="term" value="F:hydrolase activity"/>
    <property type="evidence" value="ECO:0007669"/>
    <property type="project" value="UniProtKB-KW"/>
</dbReference>
<feature type="signal peptide" evidence="3">
    <location>
        <begin position="1"/>
        <end position="21"/>
    </location>
</feature>
<dbReference type="InterPro" id="IPR050309">
    <property type="entry name" value="Type-B_Carboxylest/Lipase"/>
</dbReference>
<name>A0A9Q5N5T5_SANBA</name>
<comment type="caution">
    <text evidence="5">The sequence shown here is derived from an EMBL/GenBank/DDBJ whole genome shotgun (WGS) entry which is preliminary data.</text>
</comment>
<gene>
    <name evidence="5" type="ORF">A7U60_g7644</name>
</gene>
<dbReference type="Proteomes" id="UP000757232">
    <property type="component" value="Unassembled WGS sequence"/>
</dbReference>
<comment type="similarity">
    <text evidence="1 3">Belongs to the type-B carboxylesterase/lipase family.</text>
</comment>
<keyword evidence="2 3" id="KW-0378">Hydrolase</keyword>
<evidence type="ECO:0000256" key="2">
    <source>
        <dbReference type="ARBA" id="ARBA00022801"/>
    </source>
</evidence>
<protein>
    <recommendedName>
        <fullName evidence="3">Carboxylic ester hydrolase</fullName>
        <ecNumber evidence="3">3.1.1.-</ecNumber>
    </recommendedName>
</protein>
<dbReference type="EC" id="3.1.1.-" evidence="3"/>
<evidence type="ECO:0000256" key="3">
    <source>
        <dbReference type="RuleBase" id="RU361235"/>
    </source>
</evidence>
<evidence type="ECO:0000313" key="6">
    <source>
        <dbReference type="Proteomes" id="UP000757232"/>
    </source>
</evidence>